<evidence type="ECO:0000256" key="1">
    <source>
        <dbReference type="ARBA" id="ARBA00004571"/>
    </source>
</evidence>
<comment type="caution">
    <text evidence="14">The sequence shown here is derived from an EMBL/GenBank/DDBJ whole genome shotgun (WGS) entry which is preliminary data.</text>
</comment>
<keyword evidence="15" id="KW-1185">Reference proteome</keyword>
<comment type="subcellular location">
    <subcellularLocation>
        <location evidence="1">Cell outer membrane</location>
        <topology evidence="1">Multi-pass membrane protein</topology>
    </subcellularLocation>
</comment>
<feature type="signal peptide" evidence="12">
    <location>
        <begin position="1"/>
        <end position="19"/>
    </location>
</feature>
<keyword evidence="4" id="KW-1134">Transmembrane beta strand</keyword>
<dbReference type="InterPro" id="IPR050298">
    <property type="entry name" value="Gram-neg_bact_OMP"/>
</dbReference>
<dbReference type="Proteomes" id="UP001365846">
    <property type="component" value="Unassembled WGS sequence"/>
</dbReference>
<evidence type="ECO:0000256" key="5">
    <source>
        <dbReference type="ARBA" id="ARBA00022692"/>
    </source>
</evidence>
<keyword evidence="3" id="KW-0813">Transport</keyword>
<evidence type="ECO:0000256" key="7">
    <source>
        <dbReference type="ARBA" id="ARBA00023065"/>
    </source>
</evidence>
<gene>
    <name evidence="14" type="ORF">WKW77_08625</name>
</gene>
<evidence type="ECO:0000256" key="8">
    <source>
        <dbReference type="ARBA" id="ARBA00023114"/>
    </source>
</evidence>
<evidence type="ECO:0000313" key="15">
    <source>
        <dbReference type="Proteomes" id="UP001365846"/>
    </source>
</evidence>
<name>A0ABU8VBU0_9BURK</name>
<dbReference type="PANTHER" id="PTHR34501">
    <property type="entry name" value="PROTEIN YDDL-RELATED"/>
    <property type="match status" value="1"/>
</dbReference>
<keyword evidence="5" id="KW-0812">Transmembrane</keyword>
<dbReference type="Pfam" id="PF13609">
    <property type="entry name" value="Porin_4"/>
    <property type="match status" value="1"/>
</dbReference>
<dbReference type="InterPro" id="IPR033900">
    <property type="entry name" value="Gram_neg_porin_domain"/>
</dbReference>
<organism evidence="14 15">
    <name type="scientific">Variovorax ureilyticus</name>
    <dbReference type="NCBI Taxonomy" id="1836198"/>
    <lineage>
        <taxon>Bacteria</taxon>
        <taxon>Pseudomonadati</taxon>
        <taxon>Pseudomonadota</taxon>
        <taxon>Betaproteobacteria</taxon>
        <taxon>Burkholderiales</taxon>
        <taxon>Comamonadaceae</taxon>
        <taxon>Variovorax</taxon>
    </lineage>
</organism>
<evidence type="ECO:0000256" key="9">
    <source>
        <dbReference type="ARBA" id="ARBA00023136"/>
    </source>
</evidence>
<dbReference type="InterPro" id="IPR023614">
    <property type="entry name" value="Porin_dom_sf"/>
</dbReference>
<evidence type="ECO:0000259" key="13">
    <source>
        <dbReference type="Pfam" id="PF13609"/>
    </source>
</evidence>
<dbReference type="RefSeq" id="WP_340356444.1">
    <property type="nucleotide sequence ID" value="NZ_JBBKZU010000003.1"/>
</dbReference>
<keyword evidence="8" id="KW-0626">Porin</keyword>
<reference evidence="14 15" key="1">
    <citation type="submission" date="2024-03" db="EMBL/GenBank/DDBJ databases">
        <title>Novel species of the genus Variovorax.</title>
        <authorList>
            <person name="Liu Q."/>
            <person name="Xin Y.-H."/>
        </authorList>
    </citation>
    <scope>NUCLEOTIDE SEQUENCE [LARGE SCALE GENOMIC DNA]</scope>
    <source>
        <strain evidence="14 15">KACC 18899</strain>
    </source>
</reference>
<dbReference type="EMBL" id="JBBKZU010000003">
    <property type="protein sequence ID" value="MEJ8811132.1"/>
    <property type="molecule type" value="Genomic_DNA"/>
</dbReference>
<evidence type="ECO:0000256" key="12">
    <source>
        <dbReference type="SAM" id="SignalP"/>
    </source>
</evidence>
<feature type="chain" id="PRO_5045098429" evidence="12">
    <location>
        <begin position="20"/>
        <end position="362"/>
    </location>
</feature>
<keyword evidence="9" id="KW-0472">Membrane</keyword>
<dbReference type="Gene3D" id="2.40.160.10">
    <property type="entry name" value="Porin"/>
    <property type="match status" value="1"/>
</dbReference>
<dbReference type="SUPFAM" id="SSF56935">
    <property type="entry name" value="Porins"/>
    <property type="match status" value="1"/>
</dbReference>
<evidence type="ECO:0000256" key="11">
    <source>
        <dbReference type="SAM" id="MobiDB-lite"/>
    </source>
</evidence>
<keyword evidence="6 12" id="KW-0732">Signal</keyword>
<evidence type="ECO:0000256" key="3">
    <source>
        <dbReference type="ARBA" id="ARBA00022448"/>
    </source>
</evidence>
<feature type="compositionally biased region" description="Polar residues" evidence="11">
    <location>
        <begin position="147"/>
        <end position="165"/>
    </location>
</feature>
<protein>
    <submittedName>
        <fullName evidence="14">Porin</fullName>
    </submittedName>
</protein>
<evidence type="ECO:0000256" key="4">
    <source>
        <dbReference type="ARBA" id="ARBA00022452"/>
    </source>
</evidence>
<dbReference type="CDD" id="cd00342">
    <property type="entry name" value="gram_neg_porins"/>
    <property type="match status" value="1"/>
</dbReference>
<comment type="subunit">
    <text evidence="2">Homotrimer.</text>
</comment>
<accession>A0ABU8VBU0</accession>
<evidence type="ECO:0000313" key="14">
    <source>
        <dbReference type="EMBL" id="MEJ8811132.1"/>
    </source>
</evidence>
<evidence type="ECO:0000256" key="2">
    <source>
        <dbReference type="ARBA" id="ARBA00011233"/>
    </source>
</evidence>
<keyword evidence="7" id="KW-0406">Ion transport</keyword>
<keyword evidence="10" id="KW-0998">Cell outer membrane</keyword>
<sequence>MRRATIAWGALCAAGIASAQTSAVQSSSDGSSVTLFGIADVTYGYGTGSIASKSQLYSGGNTASRLGFRGVEDLGGGMAAGYWLEAGLNIDDGSTGTTNTNNQPNGSVGGFNFNRRATVSLMDFWGEMRAGRDFTAHYRNRTDVDPFSNNGAGTSQPQAGSIGGPTSTRASNIIAYYLPPNLGGFFGEVQYYFGENGSPAPIEHDGTGYSGRVGYATGPFAIALAAGRTKFARTATSGDIDSANLGVSWDFKVVKVMGGYYRDKVDKLPEITATGYLVGAVVPVGFDQFKVSWSTYGTDATGDPTARKWAFGYVYNFSKRTALYATYARVSNSGGSTTAVNGSLTDPNRSSSGYDLGMKLAF</sequence>
<proteinExistence type="predicted"/>
<feature type="domain" description="Porin" evidence="13">
    <location>
        <begin position="10"/>
        <end position="334"/>
    </location>
</feature>
<dbReference type="PANTHER" id="PTHR34501:SF9">
    <property type="entry name" value="MAJOR OUTER MEMBRANE PROTEIN P.IA"/>
    <property type="match status" value="1"/>
</dbReference>
<evidence type="ECO:0000256" key="6">
    <source>
        <dbReference type="ARBA" id="ARBA00022729"/>
    </source>
</evidence>
<feature type="region of interest" description="Disordered" evidence="11">
    <location>
        <begin position="146"/>
        <end position="165"/>
    </location>
</feature>
<evidence type="ECO:0000256" key="10">
    <source>
        <dbReference type="ARBA" id="ARBA00023237"/>
    </source>
</evidence>